<evidence type="ECO:0000313" key="1">
    <source>
        <dbReference type="EMBL" id="EEC57892.1"/>
    </source>
</evidence>
<proteinExistence type="predicted"/>
<dbReference type="HOGENOM" id="CLU_3132453_0_0_9"/>
<dbReference type="AlphaFoldDB" id="B7AQC0"/>
<reference evidence="1 2" key="1">
    <citation type="submission" date="2008-11" db="EMBL/GenBank/DDBJ databases">
        <title>Draft genome sequence of Bacteroides pectinophilus (ATCC 43243).</title>
        <authorList>
            <person name="Sudarsanam P."/>
            <person name="Ley R."/>
            <person name="Guruge J."/>
            <person name="Turnbaugh P.J."/>
            <person name="Mahowald M."/>
            <person name="Liep D."/>
            <person name="Gordon J."/>
        </authorList>
    </citation>
    <scope>NUCLEOTIDE SEQUENCE [LARGE SCALE GENOMIC DNA]</scope>
    <source>
        <strain evidence="1 2">ATCC 43243</strain>
    </source>
</reference>
<dbReference type="Proteomes" id="UP000003136">
    <property type="component" value="Unassembled WGS sequence"/>
</dbReference>
<protein>
    <submittedName>
        <fullName evidence="1">Uncharacterized protein</fullName>
    </submittedName>
</protein>
<keyword evidence="2" id="KW-1185">Reference proteome</keyword>
<evidence type="ECO:0000313" key="2">
    <source>
        <dbReference type="Proteomes" id="UP000003136"/>
    </source>
</evidence>
<comment type="caution">
    <text evidence="1">The sequence shown here is derived from an EMBL/GenBank/DDBJ whole genome shotgun (WGS) entry which is preliminary data.</text>
</comment>
<sequence>MSKTQRKNGTDRDTIIQAMMLISSTQEQEFTSFRTKDIDAYTAFSNPPA</sequence>
<dbReference type="EMBL" id="ABVQ01000035">
    <property type="protein sequence ID" value="EEC57892.1"/>
    <property type="molecule type" value="Genomic_DNA"/>
</dbReference>
<accession>B7AQC0</accession>
<organism evidence="1 2">
    <name type="scientific">[Bacteroides] pectinophilus ATCC 43243</name>
    <dbReference type="NCBI Taxonomy" id="483218"/>
    <lineage>
        <taxon>Bacteria</taxon>
        <taxon>Bacillati</taxon>
        <taxon>Bacillota</taxon>
        <taxon>Clostridia</taxon>
        <taxon>Eubacteriales</taxon>
    </lineage>
</organism>
<reference evidence="1 2" key="2">
    <citation type="submission" date="2008-11" db="EMBL/GenBank/DDBJ databases">
        <authorList>
            <person name="Fulton L."/>
            <person name="Clifton S."/>
            <person name="Fulton B."/>
            <person name="Xu J."/>
            <person name="Minx P."/>
            <person name="Pepin K.H."/>
            <person name="Johnson M."/>
            <person name="Bhonagiri V."/>
            <person name="Nash W.E."/>
            <person name="Mardis E.R."/>
            <person name="Wilson R.K."/>
        </authorList>
    </citation>
    <scope>NUCLEOTIDE SEQUENCE [LARGE SCALE GENOMIC DNA]</scope>
    <source>
        <strain evidence="1 2">ATCC 43243</strain>
    </source>
</reference>
<gene>
    <name evidence="1" type="ORF">BACPEC_00876</name>
</gene>
<name>B7AQC0_9FIRM</name>